<protein>
    <submittedName>
        <fullName evidence="1">Uncharacterized protein</fullName>
    </submittedName>
</protein>
<accession>A0AAE1R1R1</accession>
<organism evidence="1 2">
    <name type="scientific">Anisodus tanguticus</name>
    <dbReference type="NCBI Taxonomy" id="243964"/>
    <lineage>
        <taxon>Eukaryota</taxon>
        <taxon>Viridiplantae</taxon>
        <taxon>Streptophyta</taxon>
        <taxon>Embryophyta</taxon>
        <taxon>Tracheophyta</taxon>
        <taxon>Spermatophyta</taxon>
        <taxon>Magnoliopsida</taxon>
        <taxon>eudicotyledons</taxon>
        <taxon>Gunneridae</taxon>
        <taxon>Pentapetalae</taxon>
        <taxon>asterids</taxon>
        <taxon>lamiids</taxon>
        <taxon>Solanales</taxon>
        <taxon>Solanaceae</taxon>
        <taxon>Solanoideae</taxon>
        <taxon>Hyoscyameae</taxon>
        <taxon>Anisodus</taxon>
    </lineage>
</organism>
<proteinExistence type="predicted"/>
<sequence length="93" mass="10641">MRISCMNTRETYYNNYIDASSIDRLQKLASTDGTKRTKIEAFSAYIWKIMVKAIDKGHKKCKMGWLIDGRTRICSNNEKALENYIGNALSIAV</sequence>
<keyword evidence="2" id="KW-1185">Reference proteome</keyword>
<dbReference type="EMBL" id="JAVYJV010000020">
    <property type="protein sequence ID" value="KAK4343650.1"/>
    <property type="molecule type" value="Genomic_DNA"/>
</dbReference>
<gene>
    <name evidence="1" type="ORF">RND71_036744</name>
</gene>
<name>A0AAE1R1R1_9SOLA</name>
<evidence type="ECO:0000313" key="1">
    <source>
        <dbReference type="EMBL" id="KAK4343650.1"/>
    </source>
</evidence>
<dbReference type="InterPro" id="IPR023213">
    <property type="entry name" value="CAT-like_dom_sf"/>
</dbReference>
<dbReference type="Proteomes" id="UP001291623">
    <property type="component" value="Unassembled WGS sequence"/>
</dbReference>
<evidence type="ECO:0000313" key="2">
    <source>
        <dbReference type="Proteomes" id="UP001291623"/>
    </source>
</evidence>
<comment type="caution">
    <text evidence="1">The sequence shown here is derived from an EMBL/GenBank/DDBJ whole genome shotgun (WGS) entry which is preliminary data.</text>
</comment>
<reference evidence="1" key="1">
    <citation type="submission" date="2023-12" db="EMBL/GenBank/DDBJ databases">
        <title>Genome assembly of Anisodus tanguticus.</title>
        <authorList>
            <person name="Wang Y.-J."/>
        </authorList>
    </citation>
    <scope>NUCLEOTIDE SEQUENCE</scope>
    <source>
        <strain evidence="1">KB-2021</strain>
        <tissue evidence="1">Leaf</tissue>
    </source>
</reference>
<dbReference type="Gene3D" id="3.30.559.10">
    <property type="entry name" value="Chloramphenicol acetyltransferase-like domain"/>
    <property type="match status" value="1"/>
</dbReference>
<dbReference type="Pfam" id="PF02458">
    <property type="entry name" value="Transferase"/>
    <property type="match status" value="1"/>
</dbReference>
<dbReference type="AlphaFoldDB" id="A0AAE1R1R1"/>